<sequence>MAEDIFSTGEPQTIDDVLANKDERVALQQSLIAKYPGRTVVALKMNIPGPIKNNSALEKLFKAGDAQLRSMMTQHQYVIIDDEHWNRPTGSEAFYVVDMKADQVKKLAVSFEDEFTLGRLFDADVLMGSDGGARALSRTNFGLPARTCLVCGRPAKDCARSRRHSVTELQAHIADLYTTYFGGQLL</sequence>
<reference evidence="5 6" key="1">
    <citation type="journal article" date="2015" name="Genome Announc.">
        <title>Expanding the biotechnology potential of lactobacilli through comparative genomics of 213 strains and associated genera.</title>
        <authorList>
            <person name="Sun Z."/>
            <person name="Harris H.M."/>
            <person name="McCann A."/>
            <person name="Guo C."/>
            <person name="Argimon S."/>
            <person name="Zhang W."/>
            <person name="Yang X."/>
            <person name="Jeffery I.B."/>
            <person name="Cooney J.C."/>
            <person name="Kagawa T.F."/>
            <person name="Liu W."/>
            <person name="Song Y."/>
            <person name="Salvetti E."/>
            <person name="Wrobel A."/>
            <person name="Rasinkangas P."/>
            <person name="Parkhill J."/>
            <person name="Rea M.C."/>
            <person name="O'Sullivan O."/>
            <person name="Ritari J."/>
            <person name="Douillard F.P."/>
            <person name="Paul Ross R."/>
            <person name="Yang R."/>
            <person name="Briner A.E."/>
            <person name="Felis G.E."/>
            <person name="de Vos W.M."/>
            <person name="Barrangou R."/>
            <person name="Klaenhammer T.R."/>
            <person name="Caufield P.W."/>
            <person name="Cui Y."/>
            <person name="Zhang H."/>
            <person name="O'Toole P.W."/>
        </authorList>
    </citation>
    <scope>NUCLEOTIDE SEQUENCE [LARGE SCALE GENOMIC DNA]</scope>
    <source>
        <strain evidence="5 6">DSM 15814</strain>
    </source>
</reference>
<evidence type="ECO:0000313" key="6">
    <source>
        <dbReference type="Proteomes" id="UP000051999"/>
    </source>
</evidence>
<keyword evidence="6" id="KW-1185">Reference proteome</keyword>
<evidence type="ECO:0000256" key="4">
    <source>
        <dbReference type="ARBA" id="ARBA00048574"/>
    </source>
</evidence>
<dbReference type="PATRIC" id="fig|1114972.6.peg.45"/>
<accession>A0A0R1RKQ0</accession>
<dbReference type="Proteomes" id="UP000051999">
    <property type="component" value="Unassembled WGS sequence"/>
</dbReference>
<gene>
    <name evidence="5" type="ORF">FD35_GL000046</name>
</gene>
<dbReference type="AlphaFoldDB" id="A0A0R1RKQ0"/>
<proteinExistence type="predicted"/>
<organism evidence="5 6">
    <name type="scientific">Furfurilactobacillus rossiae DSM 15814</name>
    <dbReference type="NCBI Taxonomy" id="1114972"/>
    <lineage>
        <taxon>Bacteria</taxon>
        <taxon>Bacillati</taxon>
        <taxon>Bacillota</taxon>
        <taxon>Bacilli</taxon>
        <taxon>Lactobacillales</taxon>
        <taxon>Lactobacillaceae</taxon>
        <taxon>Furfurilactobacillus</taxon>
    </lineage>
</organism>
<keyword evidence="2 5" id="KW-0808">Transferase</keyword>
<name>A0A0R1RKQ0_9LACO</name>
<comment type="caution">
    <text evidence="5">The sequence shown here is derived from an EMBL/GenBank/DDBJ whole genome shotgun (WGS) entry which is preliminary data.</text>
</comment>
<dbReference type="STRING" id="1114972.FD35_GL000046"/>
<dbReference type="eggNOG" id="COG3697">
    <property type="taxonomic scope" value="Bacteria"/>
</dbReference>
<keyword evidence="3" id="KW-0548">Nucleotidyltransferase</keyword>
<dbReference type="Pfam" id="PF03802">
    <property type="entry name" value="CitX"/>
    <property type="match status" value="1"/>
</dbReference>
<dbReference type="EMBL" id="AZFF01000001">
    <property type="protein sequence ID" value="KRL57041.1"/>
    <property type="molecule type" value="Genomic_DNA"/>
</dbReference>
<dbReference type="OrthoDB" id="3196716at2"/>
<evidence type="ECO:0000313" key="5">
    <source>
        <dbReference type="EMBL" id="KRL57041.1"/>
    </source>
</evidence>
<protein>
    <recommendedName>
        <fullName evidence="1">citrate lyase holo-[acyl-carrier protein] synthase</fullName>
        <ecNumber evidence="1">2.7.7.61</ecNumber>
    </recommendedName>
</protein>
<keyword evidence="5" id="KW-0456">Lyase</keyword>
<dbReference type="NCBIfam" id="TIGR03124">
    <property type="entry name" value="citrate_citX"/>
    <property type="match status" value="1"/>
</dbReference>
<dbReference type="GO" id="GO:0050519">
    <property type="term" value="F:holo-citrate lyase synthase activity"/>
    <property type="evidence" value="ECO:0007669"/>
    <property type="project" value="UniProtKB-EC"/>
</dbReference>
<comment type="catalytic activity">
    <reaction evidence="4">
        <text>apo-[citrate lyase ACP] + 2'-(5''-triphospho-alpha-D-ribosyl)-3'-dephospho-CoA = holo-[citrate lyase ACP] + diphosphate</text>
        <dbReference type="Rhea" id="RHEA:16333"/>
        <dbReference type="Rhea" id="RHEA-COMP:10157"/>
        <dbReference type="Rhea" id="RHEA-COMP:10158"/>
        <dbReference type="ChEBI" id="CHEBI:29999"/>
        <dbReference type="ChEBI" id="CHEBI:33019"/>
        <dbReference type="ChEBI" id="CHEBI:61378"/>
        <dbReference type="ChEBI" id="CHEBI:82683"/>
        <dbReference type="EC" id="2.7.7.61"/>
    </reaction>
</comment>
<dbReference type="GO" id="GO:0016829">
    <property type="term" value="F:lyase activity"/>
    <property type="evidence" value="ECO:0007669"/>
    <property type="project" value="UniProtKB-KW"/>
</dbReference>
<evidence type="ECO:0000256" key="1">
    <source>
        <dbReference type="ARBA" id="ARBA00012524"/>
    </source>
</evidence>
<dbReference type="RefSeq" id="WP_017262061.1">
    <property type="nucleotide sequence ID" value="NZ_AUAW01000001.1"/>
</dbReference>
<evidence type="ECO:0000256" key="3">
    <source>
        <dbReference type="ARBA" id="ARBA00022695"/>
    </source>
</evidence>
<evidence type="ECO:0000256" key="2">
    <source>
        <dbReference type="ARBA" id="ARBA00022679"/>
    </source>
</evidence>
<dbReference type="EC" id="2.7.7.61" evidence="1"/>
<dbReference type="GO" id="GO:0051191">
    <property type="term" value="P:prosthetic group biosynthetic process"/>
    <property type="evidence" value="ECO:0007669"/>
    <property type="project" value="InterPro"/>
</dbReference>
<dbReference type="InterPro" id="IPR005551">
    <property type="entry name" value="CitX"/>
</dbReference>